<keyword evidence="3 11" id="KW-0812">Transmembrane</keyword>
<dbReference type="GO" id="GO:0015499">
    <property type="term" value="F:formate transmembrane transporter activity"/>
    <property type="evidence" value="ECO:0007669"/>
    <property type="project" value="TreeGrafter"/>
</dbReference>
<comment type="similarity">
    <text evidence="10">Belongs to the FNT transporter (TC 1.A.16) family.</text>
</comment>
<dbReference type="EMBL" id="HBED01042934">
    <property type="protein sequence ID" value="CAD8323190.1"/>
    <property type="molecule type" value="Transcribed_RNA"/>
</dbReference>
<organism evidence="12">
    <name type="scientific">Pseudictyota dubia</name>
    <dbReference type="NCBI Taxonomy" id="2749911"/>
    <lineage>
        <taxon>Eukaryota</taxon>
        <taxon>Sar</taxon>
        <taxon>Stramenopiles</taxon>
        <taxon>Ochrophyta</taxon>
        <taxon>Bacillariophyta</taxon>
        <taxon>Mediophyceae</taxon>
        <taxon>Biddulphiophycidae</taxon>
        <taxon>Eupodiscales</taxon>
        <taxon>Odontellaceae</taxon>
        <taxon>Pseudictyota</taxon>
    </lineage>
</organism>
<feature type="transmembrane region" description="Helical" evidence="11">
    <location>
        <begin position="251"/>
        <end position="275"/>
    </location>
</feature>
<evidence type="ECO:0000256" key="8">
    <source>
        <dbReference type="ARBA" id="ARBA00049016"/>
    </source>
</evidence>
<sequence length="316" mass="33996">MEQKDPRNFLQSGLNLPGIFRAGVHIPTPYAATKPPKKTLQAVYNAGRYKAALTLDILAIQSFMAGIYIAMAGHLFLSVGGGVLGAALFPTGLIAVVLASGELFTGDALIFIASLLGGQVKARSLLRNWTVAWIFNFSGCLVWAALLGYCSDALTDVGQADFAIAVARKKAFQPWVNIFLKGIGANFMVCIGVWQATCAEEVAGKILAIWFPIAGFVLMGFDHCIANQFLIPLGMMMGAKDISAVRLLFQALLPATLGNVIGGGILVGAVYWYVFDSMESFNGYRAKIRQTWNRRSTMLRASISSRNINTSANDAV</sequence>
<feature type="transmembrane region" description="Helical" evidence="11">
    <location>
        <begin position="129"/>
        <end position="149"/>
    </location>
</feature>
<feature type="transmembrane region" description="Helical" evidence="11">
    <location>
        <begin position="93"/>
        <end position="117"/>
    </location>
</feature>
<evidence type="ECO:0000256" key="7">
    <source>
        <dbReference type="ARBA" id="ARBA00047693"/>
    </source>
</evidence>
<evidence type="ECO:0000256" key="3">
    <source>
        <dbReference type="ARBA" id="ARBA00022692"/>
    </source>
</evidence>
<evidence type="ECO:0000256" key="5">
    <source>
        <dbReference type="ARBA" id="ARBA00023136"/>
    </source>
</evidence>
<evidence type="ECO:0000256" key="11">
    <source>
        <dbReference type="SAM" id="Phobius"/>
    </source>
</evidence>
<reference evidence="12" key="1">
    <citation type="submission" date="2021-01" db="EMBL/GenBank/DDBJ databases">
        <authorList>
            <person name="Corre E."/>
            <person name="Pelletier E."/>
            <person name="Niang G."/>
            <person name="Scheremetjew M."/>
            <person name="Finn R."/>
            <person name="Kale V."/>
            <person name="Holt S."/>
            <person name="Cochrane G."/>
            <person name="Meng A."/>
            <person name="Brown T."/>
            <person name="Cohen L."/>
        </authorList>
    </citation>
    <scope>NUCLEOTIDE SEQUENCE</scope>
    <source>
        <strain evidence="12">CCMP147</strain>
    </source>
</reference>
<evidence type="ECO:0000256" key="6">
    <source>
        <dbReference type="ARBA" id="ARBA00034245"/>
    </source>
</evidence>
<protein>
    <recommendedName>
        <fullName evidence="13">Formate/nitrite transporter</fullName>
    </recommendedName>
</protein>
<accession>A0A7R9WFZ0</accession>
<dbReference type="InterPro" id="IPR000292">
    <property type="entry name" value="For/NO2_transpt"/>
</dbReference>
<dbReference type="Pfam" id="PF01226">
    <property type="entry name" value="Form_Nir_trans"/>
    <property type="match status" value="1"/>
</dbReference>
<comment type="catalytic activity">
    <reaction evidence="7">
        <text>pyruvate(out) + H(+)(out) = pyruvate(in) + H(+)(in)</text>
        <dbReference type="Rhea" id="RHEA:64720"/>
        <dbReference type="ChEBI" id="CHEBI:15361"/>
        <dbReference type="ChEBI" id="CHEBI:15378"/>
    </reaction>
</comment>
<dbReference type="AlphaFoldDB" id="A0A7R9WFZ0"/>
<evidence type="ECO:0000313" key="12">
    <source>
        <dbReference type="EMBL" id="CAD8323190.1"/>
    </source>
</evidence>
<evidence type="ECO:0000256" key="10">
    <source>
        <dbReference type="ARBA" id="ARBA00049660"/>
    </source>
</evidence>
<evidence type="ECO:0008006" key="13">
    <source>
        <dbReference type="Google" id="ProtNLM"/>
    </source>
</evidence>
<dbReference type="PANTHER" id="PTHR30520:SF6">
    <property type="entry name" value="FORMATE_NITRATE FAMILY TRANSPORTER (EUROFUNG)"/>
    <property type="match status" value="1"/>
</dbReference>
<dbReference type="InterPro" id="IPR023271">
    <property type="entry name" value="Aquaporin-like"/>
</dbReference>
<comment type="catalytic activity">
    <reaction evidence="9">
        <text>acetate(out) + H(+)(out) = acetate(in) + H(+)(in)</text>
        <dbReference type="Rhea" id="RHEA:71803"/>
        <dbReference type="ChEBI" id="CHEBI:15378"/>
        <dbReference type="ChEBI" id="CHEBI:30089"/>
    </reaction>
</comment>
<name>A0A7R9WFZ0_9STRA</name>
<gene>
    <name evidence="12" type="ORF">TDUB1175_LOCUS21608</name>
</gene>
<dbReference type="PANTHER" id="PTHR30520">
    <property type="entry name" value="FORMATE TRANSPORTER-RELATED"/>
    <property type="match status" value="1"/>
</dbReference>
<comment type="subunit">
    <text evidence="2">Homopentamer.</text>
</comment>
<comment type="catalytic activity">
    <reaction evidence="8">
        <text>formate(in) + H(+)(in) = formate(out) + H(+)(out)</text>
        <dbReference type="Rhea" id="RHEA:80887"/>
        <dbReference type="ChEBI" id="CHEBI:15378"/>
        <dbReference type="ChEBI" id="CHEBI:15740"/>
    </reaction>
</comment>
<feature type="transmembrane region" description="Helical" evidence="11">
    <location>
        <begin position="175"/>
        <end position="194"/>
    </location>
</feature>
<evidence type="ECO:0000256" key="9">
    <source>
        <dbReference type="ARBA" id="ARBA00049088"/>
    </source>
</evidence>
<evidence type="ECO:0000256" key="4">
    <source>
        <dbReference type="ARBA" id="ARBA00022989"/>
    </source>
</evidence>
<keyword evidence="4 11" id="KW-1133">Transmembrane helix</keyword>
<comment type="subcellular location">
    <subcellularLocation>
        <location evidence="1">Cell membrane</location>
        <topology evidence="1">Multi-pass membrane protein</topology>
    </subcellularLocation>
</comment>
<dbReference type="GO" id="GO:0005886">
    <property type="term" value="C:plasma membrane"/>
    <property type="evidence" value="ECO:0007669"/>
    <property type="project" value="UniProtKB-SubCell"/>
</dbReference>
<feature type="transmembrane region" description="Helical" evidence="11">
    <location>
        <begin position="206"/>
        <end position="231"/>
    </location>
</feature>
<comment type="catalytic activity">
    <reaction evidence="6">
        <text>(S)-lactate(in) + H(+)(in) = (S)-lactate(out) + H(+)(out)</text>
        <dbReference type="Rhea" id="RHEA:29415"/>
        <dbReference type="ChEBI" id="CHEBI:15378"/>
        <dbReference type="ChEBI" id="CHEBI:16651"/>
    </reaction>
</comment>
<proteinExistence type="inferred from homology"/>
<evidence type="ECO:0000256" key="2">
    <source>
        <dbReference type="ARBA" id="ARBA00011255"/>
    </source>
</evidence>
<dbReference type="Gene3D" id="1.20.1080.10">
    <property type="entry name" value="Glycerol uptake facilitator protein"/>
    <property type="match status" value="1"/>
</dbReference>
<evidence type="ECO:0000256" key="1">
    <source>
        <dbReference type="ARBA" id="ARBA00004651"/>
    </source>
</evidence>
<feature type="transmembrane region" description="Helical" evidence="11">
    <location>
        <begin position="65"/>
        <end position="87"/>
    </location>
</feature>
<keyword evidence="5 11" id="KW-0472">Membrane</keyword>